<evidence type="ECO:0008006" key="4">
    <source>
        <dbReference type="Google" id="ProtNLM"/>
    </source>
</evidence>
<evidence type="ECO:0000313" key="3">
    <source>
        <dbReference type="Proteomes" id="UP000586042"/>
    </source>
</evidence>
<keyword evidence="3" id="KW-1185">Reference proteome</keyword>
<reference evidence="2 3" key="1">
    <citation type="submission" date="2020-06" db="EMBL/GenBank/DDBJ databases">
        <title>Nonomuraea sp. SMC257, a novel actinomycete isolated from soil.</title>
        <authorList>
            <person name="Chanama M."/>
        </authorList>
    </citation>
    <scope>NUCLEOTIDE SEQUENCE [LARGE SCALE GENOMIC DNA]</scope>
    <source>
        <strain evidence="2 3">SMC257</strain>
    </source>
</reference>
<dbReference type="EMBL" id="JABWGN010000021">
    <property type="protein sequence ID" value="NUW37571.1"/>
    <property type="molecule type" value="Genomic_DNA"/>
</dbReference>
<protein>
    <recommendedName>
        <fullName evidence="4">DUF3558 domain-containing protein</fullName>
    </recommendedName>
</protein>
<dbReference type="RefSeq" id="WP_175595009.1">
    <property type="nucleotide sequence ID" value="NZ_JABWGN010000021.1"/>
</dbReference>
<proteinExistence type="predicted"/>
<dbReference type="Proteomes" id="UP000586042">
    <property type="component" value="Unassembled WGS sequence"/>
</dbReference>
<evidence type="ECO:0000256" key="1">
    <source>
        <dbReference type="SAM" id="MobiDB-lite"/>
    </source>
</evidence>
<gene>
    <name evidence="2" type="ORF">HTZ77_40145</name>
</gene>
<dbReference type="AlphaFoldDB" id="A0A7Y6IG75"/>
<accession>A0A7Y6IG75</accession>
<feature type="region of interest" description="Disordered" evidence="1">
    <location>
        <begin position="57"/>
        <end position="80"/>
    </location>
</feature>
<evidence type="ECO:0000313" key="2">
    <source>
        <dbReference type="EMBL" id="NUW37571.1"/>
    </source>
</evidence>
<name>A0A7Y6IG75_9ACTN</name>
<organism evidence="2 3">
    <name type="scientific">Nonomuraea montanisoli</name>
    <dbReference type="NCBI Taxonomy" id="2741721"/>
    <lineage>
        <taxon>Bacteria</taxon>
        <taxon>Bacillati</taxon>
        <taxon>Actinomycetota</taxon>
        <taxon>Actinomycetes</taxon>
        <taxon>Streptosporangiales</taxon>
        <taxon>Streptosporangiaceae</taxon>
        <taxon>Nonomuraea</taxon>
    </lineage>
</organism>
<sequence>MLTVLAAIMICAAACTQEKVPPPSASSNTDVIRDSPPYLCTFVPEYALRLASGVTGPLTERAGGTKTDGECRTPDADPNPLSVAWSQELGGRTEKDLDYILNDKQKVFGRHGGIALPVDLGEGMAVHLPYGLFTGQPYEVVAKFPCGGKKRLLSLSFAQFAKGRDAIKDMTELMRIAQKRYGALHHCTPGT</sequence>
<comment type="caution">
    <text evidence="2">The sequence shown here is derived from an EMBL/GenBank/DDBJ whole genome shotgun (WGS) entry which is preliminary data.</text>
</comment>